<dbReference type="PANTHER" id="PTHR23129">
    <property type="entry name" value="ACYL-COENZYME A DIPHOSPHATASE FITM2"/>
    <property type="match status" value="1"/>
</dbReference>
<sequence>MSTGTTAKNKSTPGSPLHHAAPSTGMDTFLEICTQFARKYLFLDVSTRAIVYLVFVLVLSLIAEYIPLPMDYYLTQKHNVFNRFGTKMGWFWTCLLLCPFIWLTSHCHHGSKSRALYDLSRMGVATFLWFIHVEQRTGKCHGALNSERFTCSVDGGKWIPGFDISGHSFLLIYSMLIICEERSRPTPQHIPNRFEYENFKELTKTIRYLFLGLFVLHLVWDFQLIVTALFYHTALHKLLGAIIAVLCWFVTYRVWYPVAFPSCHYQISALLA</sequence>
<evidence type="ECO:0000256" key="7">
    <source>
        <dbReference type="ARBA" id="ARBA00023136"/>
    </source>
</evidence>
<proteinExistence type="inferred from homology"/>
<evidence type="ECO:0000256" key="6">
    <source>
        <dbReference type="ARBA" id="ARBA00023098"/>
    </source>
</evidence>
<keyword evidence="2 9" id="KW-0812">Transmembrane</keyword>
<evidence type="ECO:0000256" key="3">
    <source>
        <dbReference type="ARBA" id="ARBA00022801"/>
    </source>
</evidence>
<reference evidence="11" key="1">
    <citation type="submission" date="2022-11" db="UniProtKB">
        <authorList>
            <consortium name="WormBaseParasite"/>
        </authorList>
    </citation>
    <scope>IDENTIFICATION</scope>
</reference>
<feature type="transmembrane region" description="Helical" evidence="9">
    <location>
        <begin position="238"/>
        <end position="256"/>
    </location>
</feature>
<feature type="transmembrane region" description="Helical" evidence="9">
    <location>
        <begin position="88"/>
        <end position="105"/>
    </location>
</feature>
<dbReference type="GO" id="GO:0010945">
    <property type="term" value="F:coenzyme A diphosphatase activity"/>
    <property type="evidence" value="ECO:0007669"/>
    <property type="project" value="InterPro"/>
</dbReference>
<protein>
    <submittedName>
        <fullName evidence="11">Uncharacterized protein</fullName>
    </submittedName>
</protein>
<dbReference type="Pfam" id="PF10261">
    <property type="entry name" value="FIT"/>
    <property type="match status" value="2"/>
</dbReference>
<dbReference type="InterPro" id="IPR046401">
    <property type="entry name" value="FITM1/2"/>
</dbReference>
<comment type="subcellular location">
    <subcellularLocation>
        <location evidence="1">Endoplasmic reticulum membrane</location>
        <topology evidence="1">Multi-pass membrane protein</topology>
    </subcellularLocation>
</comment>
<keyword evidence="5 9" id="KW-1133">Transmembrane helix</keyword>
<dbReference type="WBParaSite" id="jg5535">
    <property type="protein sequence ID" value="jg5535"/>
    <property type="gene ID" value="jg5535"/>
</dbReference>
<evidence type="ECO:0000313" key="10">
    <source>
        <dbReference type="Proteomes" id="UP000887574"/>
    </source>
</evidence>
<feature type="transmembrane region" description="Helical" evidence="9">
    <location>
        <begin position="49"/>
        <end position="68"/>
    </location>
</feature>
<feature type="transmembrane region" description="Helical" evidence="9">
    <location>
        <begin position="208"/>
        <end position="232"/>
    </location>
</feature>
<dbReference type="Proteomes" id="UP000887574">
    <property type="component" value="Unplaced"/>
</dbReference>
<accession>A0A915EHX4</accession>
<feature type="compositionally biased region" description="Polar residues" evidence="8">
    <location>
        <begin position="1"/>
        <end position="14"/>
    </location>
</feature>
<dbReference type="GO" id="GO:0005789">
    <property type="term" value="C:endoplasmic reticulum membrane"/>
    <property type="evidence" value="ECO:0007669"/>
    <property type="project" value="UniProtKB-SubCell"/>
</dbReference>
<name>A0A915EHX4_9BILA</name>
<dbReference type="GO" id="GO:0019915">
    <property type="term" value="P:lipid storage"/>
    <property type="evidence" value="ECO:0007669"/>
    <property type="project" value="InterPro"/>
</dbReference>
<evidence type="ECO:0000256" key="5">
    <source>
        <dbReference type="ARBA" id="ARBA00022989"/>
    </source>
</evidence>
<evidence type="ECO:0000256" key="9">
    <source>
        <dbReference type="SAM" id="Phobius"/>
    </source>
</evidence>
<keyword evidence="4" id="KW-0256">Endoplasmic reticulum</keyword>
<keyword evidence="6" id="KW-0443">Lipid metabolism</keyword>
<dbReference type="PANTHER" id="PTHR23129:SF0">
    <property type="entry name" value="ACYL-COENZYME A DIPHOSPHATASE FITM2"/>
    <property type="match status" value="1"/>
</dbReference>
<dbReference type="HAMAP" id="MF_03230">
    <property type="entry name" value="FITM2"/>
    <property type="match status" value="1"/>
</dbReference>
<evidence type="ECO:0000256" key="8">
    <source>
        <dbReference type="SAM" id="MobiDB-lite"/>
    </source>
</evidence>
<dbReference type="InterPro" id="IPR019388">
    <property type="entry name" value="FIT"/>
</dbReference>
<feature type="region of interest" description="Disordered" evidence="8">
    <location>
        <begin position="1"/>
        <end position="20"/>
    </location>
</feature>
<dbReference type="GO" id="GO:0034389">
    <property type="term" value="P:lipid droplet organization"/>
    <property type="evidence" value="ECO:0007669"/>
    <property type="project" value="InterPro"/>
</dbReference>
<evidence type="ECO:0000256" key="1">
    <source>
        <dbReference type="ARBA" id="ARBA00004477"/>
    </source>
</evidence>
<dbReference type="GO" id="GO:0008654">
    <property type="term" value="P:phospholipid biosynthetic process"/>
    <property type="evidence" value="ECO:0007669"/>
    <property type="project" value="TreeGrafter"/>
</dbReference>
<dbReference type="AlphaFoldDB" id="A0A915EHX4"/>
<organism evidence="10 11">
    <name type="scientific">Ditylenchus dipsaci</name>
    <dbReference type="NCBI Taxonomy" id="166011"/>
    <lineage>
        <taxon>Eukaryota</taxon>
        <taxon>Metazoa</taxon>
        <taxon>Ecdysozoa</taxon>
        <taxon>Nematoda</taxon>
        <taxon>Chromadorea</taxon>
        <taxon>Rhabditida</taxon>
        <taxon>Tylenchina</taxon>
        <taxon>Tylenchomorpha</taxon>
        <taxon>Sphaerularioidea</taxon>
        <taxon>Anguinidae</taxon>
        <taxon>Anguininae</taxon>
        <taxon>Ditylenchus</taxon>
    </lineage>
</organism>
<evidence type="ECO:0000256" key="2">
    <source>
        <dbReference type="ARBA" id="ARBA00022692"/>
    </source>
</evidence>
<keyword evidence="7 9" id="KW-0472">Membrane</keyword>
<evidence type="ECO:0000313" key="11">
    <source>
        <dbReference type="WBParaSite" id="jg5535"/>
    </source>
</evidence>
<keyword evidence="10" id="KW-1185">Reference proteome</keyword>
<evidence type="ECO:0000256" key="4">
    <source>
        <dbReference type="ARBA" id="ARBA00022824"/>
    </source>
</evidence>
<keyword evidence="3" id="KW-0378">Hydrolase</keyword>